<evidence type="ECO:0000259" key="9">
    <source>
        <dbReference type="PROSITE" id="PS50823"/>
    </source>
</evidence>
<name>A0A0G0VA81_9BACT</name>
<comment type="subunit">
    <text evidence="6">Monomer.</text>
</comment>
<dbReference type="GO" id="GO:0005886">
    <property type="term" value="C:plasma membrane"/>
    <property type="evidence" value="ECO:0007669"/>
    <property type="project" value="UniProtKB-SubCell"/>
</dbReference>
<evidence type="ECO:0000313" key="11">
    <source>
        <dbReference type="EMBL" id="KKR97834.1"/>
    </source>
</evidence>
<reference evidence="11 12" key="1">
    <citation type="journal article" date="2015" name="Nature">
        <title>rRNA introns, odd ribosomes, and small enigmatic genomes across a large radiation of phyla.</title>
        <authorList>
            <person name="Brown C.T."/>
            <person name="Hug L.A."/>
            <person name="Thomas B.C."/>
            <person name="Sharon I."/>
            <person name="Castelle C.J."/>
            <person name="Singh A."/>
            <person name="Wilkins M.J."/>
            <person name="Williams K.H."/>
            <person name="Banfield J.F."/>
        </authorList>
    </citation>
    <scope>NUCLEOTIDE SEQUENCE [LARGE SCALE GENOMIC DNA]</scope>
</reference>
<dbReference type="PANTHER" id="PTHR42698:SF1">
    <property type="entry name" value="GTPASE ERA, MITOCHONDRIAL"/>
    <property type="match status" value="1"/>
</dbReference>
<dbReference type="InterPro" id="IPR004044">
    <property type="entry name" value="KH_dom_type_2"/>
</dbReference>
<dbReference type="GO" id="GO:0043024">
    <property type="term" value="F:ribosomal small subunit binding"/>
    <property type="evidence" value="ECO:0007669"/>
    <property type="project" value="TreeGrafter"/>
</dbReference>
<keyword evidence="6" id="KW-1003">Cell membrane</keyword>
<dbReference type="InterPro" id="IPR006073">
    <property type="entry name" value="GTP-bd"/>
</dbReference>
<dbReference type="EMBL" id="LCAV01000023">
    <property type="protein sequence ID" value="KKR97834.1"/>
    <property type="molecule type" value="Genomic_DNA"/>
</dbReference>
<dbReference type="InterPro" id="IPR027417">
    <property type="entry name" value="P-loop_NTPase"/>
</dbReference>
<dbReference type="STRING" id="1619048.UU49_C0023G0006"/>
<comment type="similarity">
    <text evidence="1 6 7 8">Belongs to the TRAFAC class TrmE-Era-EngA-EngB-Septin-like GTPase superfamily. Era GTPase family.</text>
</comment>
<evidence type="ECO:0000256" key="5">
    <source>
        <dbReference type="ARBA" id="ARBA00023134"/>
    </source>
</evidence>
<sequence>MQETTQKKSGIATIVGRSNVGKSTLLNALVGTKLAITSIKPQTTRHLIQGIINDDRGQIVLIDTPGYFTEKRSPLTAKLTEKIHHAIKDIDLILYMVDPTRSIGQEERHLLSILRKVEKNKILVINKIDLNEKNLPFLEDFRALKEDFTEMIEISALKFKHLKPLKDLIFQYLPEGEPLYPPDQISNTEPRFLIAEIIREKLFNTMGDEVPYSATVEVEDIEDEPKVLLIKAVILTFDPRYKKMIIGRGASKIKEMGASARKELEIMMNRKVYLDLRVEVDKDWERRFE</sequence>
<feature type="region of interest" description="G1" evidence="7">
    <location>
        <begin position="16"/>
        <end position="23"/>
    </location>
</feature>
<organism evidence="11 12">
    <name type="scientific">Candidatus Magasanikbacteria bacterium GW2011_GWC2_41_17</name>
    <dbReference type="NCBI Taxonomy" id="1619048"/>
    <lineage>
        <taxon>Bacteria</taxon>
        <taxon>Candidatus Magasanikiibacteriota</taxon>
    </lineage>
</organism>
<keyword evidence="5 6" id="KW-0342">GTP-binding</keyword>
<protein>
    <recommendedName>
        <fullName evidence="2 6">GTPase Era</fullName>
    </recommendedName>
</protein>
<feature type="region of interest" description="G3" evidence="7">
    <location>
        <begin position="63"/>
        <end position="66"/>
    </location>
</feature>
<evidence type="ECO:0000256" key="3">
    <source>
        <dbReference type="ARBA" id="ARBA00022741"/>
    </source>
</evidence>
<dbReference type="NCBIfam" id="NF000908">
    <property type="entry name" value="PRK00089.1"/>
    <property type="match status" value="1"/>
</dbReference>
<gene>
    <name evidence="6" type="primary">era</name>
    <name evidence="11" type="ORF">UU49_C0023G0006</name>
</gene>
<dbReference type="NCBIfam" id="TIGR00231">
    <property type="entry name" value="small_GTP"/>
    <property type="match status" value="1"/>
</dbReference>
<dbReference type="HAMAP" id="MF_00367">
    <property type="entry name" value="GTPase_Era"/>
    <property type="match status" value="1"/>
</dbReference>
<dbReference type="CDD" id="cd22534">
    <property type="entry name" value="KH-II_Era"/>
    <property type="match status" value="1"/>
</dbReference>
<dbReference type="NCBIfam" id="TIGR00436">
    <property type="entry name" value="era"/>
    <property type="match status" value="1"/>
</dbReference>
<keyword evidence="6" id="KW-0690">Ribosome biogenesis</keyword>
<dbReference type="InterPro" id="IPR005662">
    <property type="entry name" value="GTPase_Era-like"/>
</dbReference>
<keyword evidence="3 6" id="KW-0547">Nucleotide-binding</keyword>
<dbReference type="GO" id="GO:0070181">
    <property type="term" value="F:small ribosomal subunit rRNA binding"/>
    <property type="evidence" value="ECO:0007669"/>
    <property type="project" value="UniProtKB-UniRule"/>
</dbReference>
<feature type="binding site" evidence="6">
    <location>
        <begin position="63"/>
        <end position="67"/>
    </location>
    <ligand>
        <name>GTP</name>
        <dbReference type="ChEBI" id="CHEBI:37565"/>
    </ligand>
</feature>
<keyword evidence="6" id="KW-0472">Membrane</keyword>
<accession>A0A0G0VA81</accession>
<feature type="region of interest" description="G2" evidence="7">
    <location>
        <begin position="42"/>
        <end position="46"/>
    </location>
</feature>
<feature type="region of interest" description="G4" evidence="7">
    <location>
        <begin position="126"/>
        <end position="129"/>
    </location>
</feature>
<evidence type="ECO:0000256" key="6">
    <source>
        <dbReference type="HAMAP-Rule" id="MF_00367"/>
    </source>
</evidence>
<evidence type="ECO:0000256" key="4">
    <source>
        <dbReference type="ARBA" id="ARBA00022884"/>
    </source>
</evidence>
<dbReference type="GO" id="GO:0000028">
    <property type="term" value="P:ribosomal small subunit assembly"/>
    <property type="evidence" value="ECO:0007669"/>
    <property type="project" value="TreeGrafter"/>
</dbReference>
<dbReference type="PROSITE" id="PS50823">
    <property type="entry name" value="KH_TYPE_2"/>
    <property type="match status" value="1"/>
</dbReference>
<dbReference type="SUPFAM" id="SSF52540">
    <property type="entry name" value="P-loop containing nucleoside triphosphate hydrolases"/>
    <property type="match status" value="1"/>
</dbReference>
<comment type="function">
    <text evidence="6">An essential GTPase that binds both GDP and GTP, with rapid nucleotide exchange. Plays a role in 16S rRNA processing and 30S ribosomal subunit biogenesis and possibly also in cell cycle regulation and energy metabolism.</text>
</comment>
<feature type="region of interest" description="G5" evidence="7">
    <location>
        <begin position="154"/>
        <end position="156"/>
    </location>
</feature>
<evidence type="ECO:0000259" key="10">
    <source>
        <dbReference type="PROSITE" id="PS51713"/>
    </source>
</evidence>
<keyword evidence="6" id="KW-0963">Cytoplasm</keyword>
<dbReference type="PRINTS" id="PR00326">
    <property type="entry name" value="GTP1OBG"/>
</dbReference>
<comment type="caution">
    <text evidence="11">The sequence shown here is derived from an EMBL/GenBank/DDBJ whole genome shotgun (WGS) entry which is preliminary data.</text>
</comment>
<feature type="binding site" evidence="6">
    <location>
        <begin position="126"/>
        <end position="129"/>
    </location>
    <ligand>
        <name>GTP</name>
        <dbReference type="ChEBI" id="CHEBI:37565"/>
    </ligand>
</feature>
<dbReference type="GO" id="GO:0003924">
    <property type="term" value="F:GTPase activity"/>
    <property type="evidence" value="ECO:0007669"/>
    <property type="project" value="UniProtKB-UniRule"/>
</dbReference>
<dbReference type="InterPro" id="IPR005225">
    <property type="entry name" value="Small_GTP-bd"/>
</dbReference>
<evidence type="ECO:0000313" key="12">
    <source>
        <dbReference type="Proteomes" id="UP000034108"/>
    </source>
</evidence>
<dbReference type="InterPro" id="IPR030388">
    <property type="entry name" value="G_ERA_dom"/>
</dbReference>
<dbReference type="Gene3D" id="3.30.300.20">
    <property type="match status" value="1"/>
</dbReference>
<dbReference type="InterPro" id="IPR015946">
    <property type="entry name" value="KH_dom-like_a/b"/>
</dbReference>
<feature type="domain" description="Era-type G" evidence="10">
    <location>
        <begin position="8"/>
        <end position="175"/>
    </location>
</feature>
<dbReference type="SUPFAM" id="SSF54814">
    <property type="entry name" value="Prokaryotic type KH domain (KH-domain type II)"/>
    <property type="match status" value="1"/>
</dbReference>
<dbReference type="CDD" id="cd04163">
    <property type="entry name" value="Era"/>
    <property type="match status" value="1"/>
</dbReference>
<dbReference type="PANTHER" id="PTHR42698">
    <property type="entry name" value="GTPASE ERA"/>
    <property type="match status" value="1"/>
</dbReference>
<dbReference type="Pfam" id="PF07650">
    <property type="entry name" value="KH_2"/>
    <property type="match status" value="1"/>
</dbReference>
<evidence type="ECO:0000256" key="7">
    <source>
        <dbReference type="PROSITE-ProRule" id="PRU01050"/>
    </source>
</evidence>
<dbReference type="Proteomes" id="UP000034108">
    <property type="component" value="Unassembled WGS sequence"/>
</dbReference>
<evidence type="ECO:0000256" key="2">
    <source>
        <dbReference type="ARBA" id="ARBA00020484"/>
    </source>
</evidence>
<feature type="domain" description="KH type-2" evidence="9">
    <location>
        <begin position="198"/>
        <end position="282"/>
    </location>
</feature>
<dbReference type="Pfam" id="PF01926">
    <property type="entry name" value="MMR_HSR1"/>
    <property type="match status" value="1"/>
</dbReference>
<proteinExistence type="inferred from homology"/>
<keyword evidence="4 6" id="KW-0694">RNA-binding</keyword>
<dbReference type="InterPro" id="IPR009019">
    <property type="entry name" value="KH_sf_prok-type"/>
</dbReference>
<dbReference type="Gene3D" id="3.40.50.300">
    <property type="entry name" value="P-loop containing nucleotide triphosphate hydrolases"/>
    <property type="match status" value="1"/>
</dbReference>
<dbReference type="GO" id="GO:0005525">
    <property type="term" value="F:GTP binding"/>
    <property type="evidence" value="ECO:0007669"/>
    <property type="project" value="UniProtKB-UniRule"/>
</dbReference>
<evidence type="ECO:0000256" key="1">
    <source>
        <dbReference type="ARBA" id="ARBA00007921"/>
    </source>
</evidence>
<comment type="subcellular location">
    <subcellularLocation>
        <location evidence="6">Cytoplasm</location>
    </subcellularLocation>
    <subcellularLocation>
        <location evidence="6">Cell membrane</location>
        <topology evidence="6">Peripheral membrane protein</topology>
    </subcellularLocation>
</comment>
<dbReference type="PATRIC" id="fig|1619048.3.peg.603"/>
<dbReference type="GO" id="GO:0005829">
    <property type="term" value="C:cytosol"/>
    <property type="evidence" value="ECO:0007669"/>
    <property type="project" value="TreeGrafter"/>
</dbReference>
<keyword evidence="6" id="KW-0699">rRNA-binding</keyword>
<comment type="caution">
    <text evidence="6">Lacks conserved residue(s) required for the propagation of feature annotation.</text>
</comment>
<evidence type="ECO:0000256" key="8">
    <source>
        <dbReference type="RuleBase" id="RU003761"/>
    </source>
</evidence>
<dbReference type="PROSITE" id="PS51713">
    <property type="entry name" value="G_ERA"/>
    <property type="match status" value="1"/>
</dbReference>
<dbReference type="AlphaFoldDB" id="A0A0G0VA81"/>